<comment type="caution">
    <text evidence="9">The sequence shown here is derived from an EMBL/GenBank/DDBJ whole genome shotgun (WGS) entry which is preliminary data.</text>
</comment>
<dbReference type="Pfam" id="PF21175">
    <property type="entry name" value="RecR_C"/>
    <property type="match status" value="1"/>
</dbReference>
<dbReference type="InterPro" id="IPR023627">
    <property type="entry name" value="Rcmb_RecR"/>
</dbReference>
<keyword evidence="4 7" id="KW-0862">Zinc</keyword>
<dbReference type="Pfam" id="PF13662">
    <property type="entry name" value="Toprim_4"/>
    <property type="match status" value="1"/>
</dbReference>
<name>A0A2H0ALG3_9BACT</name>
<evidence type="ECO:0000256" key="5">
    <source>
        <dbReference type="ARBA" id="ARBA00023172"/>
    </source>
</evidence>
<dbReference type="InterPro" id="IPR000093">
    <property type="entry name" value="DNA_Rcmb_RecR"/>
</dbReference>
<dbReference type="SUPFAM" id="SSF111304">
    <property type="entry name" value="Recombination protein RecR"/>
    <property type="match status" value="1"/>
</dbReference>
<accession>A0A2H0ALG3</accession>
<dbReference type="Gene3D" id="3.40.1360.10">
    <property type="match status" value="1"/>
</dbReference>
<dbReference type="GO" id="GO:0003677">
    <property type="term" value="F:DNA binding"/>
    <property type="evidence" value="ECO:0007669"/>
    <property type="project" value="UniProtKB-UniRule"/>
</dbReference>
<organism evidence="9 10">
    <name type="scientific">Candidatus Colwellbacteria bacterium CG23_combo_of_CG06-09_8_20_14_all_42_19</name>
    <dbReference type="NCBI Taxonomy" id="1974541"/>
    <lineage>
        <taxon>Bacteria</taxon>
        <taxon>Candidatus Colwelliibacteriota</taxon>
    </lineage>
</organism>
<evidence type="ECO:0000313" key="9">
    <source>
        <dbReference type="EMBL" id="PIP46266.1"/>
    </source>
</evidence>
<evidence type="ECO:0000256" key="7">
    <source>
        <dbReference type="HAMAP-Rule" id="MF_00017"/>
    </source>
</evidence>
<dbReference type="GO" id="GO:0008270">
    <property type="term" value="F:zinc ion binding"/>
    <property type="evidence" value="ECO:0007669"/>
    <property type="project" value="UniProtKB-KW"/>
</dbReference>
<proteinExistence type="inferred from homology"/>
<keyword evidence="3 7" id="KW-0863">Zinc-finger</keyword>
<dbReference type="PANTHER" id="PTHR30446:SF0">
    <property type="entry name" value="RECOMBINATION PROTEIN RECR"/>
    <property type="match status" value="1"/>
</dbReference>
<protein>
    <recommendedName>
        <fullName evidence="7">Recombination protein RecR</fullName>
    </recommendedName>
</protein>
<dbReference type="GO" id="GO:0006281">
    <property type="term" value="P:DNA repair"/>
    <property type="evidence" value="ECO:0007669"/>
    <property type="project" value="UniProtKB-UniRule"/>
</dbReference>
<dbReference type="PROSITE" id="PS50880">
    <property type="entry name" value="TOPRIM"/>
    <property type="match status" value="1"/>
</dbReference>
<comment type="caution">
    <text evidence="7">Lacks conserved residue(s) required for the propagation of feature annotation.</text>
</comment>
<dbReference type="PANTHER" id="PTHR30446">
    <property type="entry name" value="RECOMBINATION PROTEIN RECR"/>
    <property type="match status" value="1"/>
</dbReference>
<dbReference type="Gene3D" id="1.10.8.420">
    <property type="entry name" value="RecR Domain 1"/>
    <property type="match status" value="1"/>
</dbReference>
<evidence type="ECO:0000256" key="4">
    <source>
        <dbReference type="ARBA" id="ARBA00022833"/>
    </source>
</evidence>
<evidence type="ECO:0000259" key="8">
    <source>
        <dbReference type="PROSITE" id="PS50880"/>
    </source>
</evidence>
<keyword evidence="5 7" id="KW-0233">DNA recombination</keyword>
<dbReference type="EMBL" id="PCSK01000022">
    <property type="protein sequence ID" value="PIP46266.1"/>
    <property type="molecule type" value="Genomic_DNA"/>
</dbReference>
<evidence type="ECO:0000256" key="2">
    <source>
        <dbReference type="ARBA" id="ARBA00022763"/>
    </source>
</evidence>
<feature type="domain" description="Toprim" evidence="8">
    <location>
        <begin position="81"/>
        <end position="179"/>
    </location>
</feature>
<dbReference type="HAMAP" id="MF_00017">
    <property type="entry name" value="RecR"/>
    <property type="match status" value="1"/>
</dbReference>
<gene>
    <name evidence="7" type="primary">recR</name>
    <name evidence="9" type="ORF">COX15_01175</name>
</gene>
<evidence type="ECO:0000256" key="6">
    <source>
        <dbReference type="ARBA" id="ARBA00023204"/>
    </source>
</evidence>
<keyword evidence="6 7" id="KW-0234">DNA repair</keyword>
<dbReference type="InterPro" id="IPR006171">
    <property type="entry name" value="TOPRIM_dom"/>
</dbReference>
<dbReference type="GO" id="GO:0006310">
    <property type="term" value="P:DNA recombination"/>
    <property type="evidence" value="ECO:0007669"/>
    <property type="project" value="UniProtKB-UniRule"/>
</dbReference>
<dbReference type="AlphaFoldDB" id="A0A2H0ALG3"/>
<comment type="similarity">
    <text evidence="7">Belongs to the RecR family.</text>
</comment>
<reference evidence="9 10" key="1">
    <citation type="submission" date="2017-09" db="EMBL/GenBank/DDBJ databases">
        <title>Depth-based differentiation of microbial function through sediment-hosted aquifers and enrichment of novel symbionts in the deep terrestrial subsurface.</title>
        <authorList>
            <person name="Probst A.J."/>
            <person name="Ladd B."/>
            <person name="Jarett J.K."/>
            <person name="Geller-Mcgrath D.E."/>
            <person name="Sieber C.M."/>
            <person name="Emerson J.B."/>
            <person name="Anantharaman K."/>
            <person name="Thomas B.C."/>
            <person name="Malmstrom R."/>
            <person name="Stieglmeier M."/>
            <person name="Klingl A."/>
            <person name="Woyke T."/>
            <person name="Ryan C.M."/>
            <person name="Banfield J.F."/>
        </authorList>
    </citation>
    <scope>NUCLEOTIDE SEQUENCE [LARGE SCALE GENOMIC DNA]</scope>
    <source>
        <strain evidence="9">CG23_combo_of_CG06-09_8_20_14_all_42_19</strain>
    </source>
</reference>
<evidence type="ECO:0000256" key="3">
    <source>
        <dbReference type="ARBA" id="ARBA00022771"/>
    </source>
</evidence>
<keyword evidence="2 7" id="KW-0227">DNA damage</keyword>
<evidence type="ECO:0000313" key="10">
    <source>
        <dbReference type="Proteomes" id="UP000230007"/>
    </source>
</evidence>
<evidence type="ECO:0000256" key="1">
    <source>
        <dbReference type="ARBA" id="ARBA00022723"/>
    </source>
</evidence>
<dbReference type="Proteomes" id="UP000230007">
    <property type="component" value="Unassembled WGS sequence"/>
</dbReference>
<keyword evidence="1 7" id="KW-0479">Metal-binding</keyword>
<comment type="function">
    <text evidence="7">May play a role in DNA repair. It seems to be involved in an RecBC-independent recombinational process of DNA repair. It may act with RecF and RecO.</text>
</comment>
<sequence>MRIPGAIKKFVDIFSELPGIGPRQAVRLAFYFIHEGTAFDAEASKTIASLKNIKICRQCFYIHENPSGFCNICSDIKRNHKIIAIVEKETDLLSIESTGKFNGRYLILGDLHKNGILETSQKLRMQSLKSWISEKLNGKAEEIIIAINPTTYGDLNASIIAKELQNFANKVTRLGRGIPTGGEIEFADEDTLSNALERRI</sequence>